<dbReference type="RefSeq" id="XP_025484308.1">
    <property type="nucleotide sequence ID" value="XM_025626509.1"/>
</dbReference>
<evidence type="ECO:0000256" key="1">
    <source>
        <dbReference type="SAM" id="MobiDB-lite"/>
    </source>
</evidence>
<feature type="region of interest" description="Disordered" evidence="1">
    <location>
        <begin position="129"/>
        <end position="161"/>
    </location>
</feature>
<dbReference type="EMBL" id="KZ821447">
    <property type="protein sequence ID" value="PYH38830.1"/>
    <property type="molecule type" value="Genomic_DNA"/>
</dbReference>
<dbReference type="Proteomes" id="UP000247647">
    <property type="component" value="Unassembled WGS sequence"/>
</dbReference>
<organism evidence="2 3">
    <name type="scientific">Aspergillus neoniger (strain CBS 115656)</name>
    <dbReference type="NCBI Taxonomy" id="1448310"/>
    <lineage>
        <taxon>Eukaryota</taxon>
        <taxon>Fungi</taxon>
        <taxon>Dikarya</taxon>
        <taxon>Ascomycota</taxon>
        <taxon>Pezizomycotina</taxon>
        <taxon>Eurotiomycetes</taxon>
        <taxon>Eurotiomycetidae</taxon>
        <taxon>Eurotiales</taxon>
        <taxon>Aspergillaceae</taxon>
        <taxon>Aspergillus</taxon>
        <taxon>Aspergillus subgen. Circumdati</taxon>
    </lineage>
</organism>
<dbReference type="AlphaFoldDB" id="A0A318Z546"/>
<feature type="region of interest" description="Disordered" evidence="1">
    <location>
        <begin position="74"/>
        <end position="110"/>
    </location>
</feature>
<reference evidence="2" key="1">
    <citation type="submission" date="2016-12" db="EMBL/GenBank/DDBJ databases">
        <title>The genomes of Aspergillus section Nigri reveals drivers in fungal speciation.</title>
        <authorList>
            <consortium name="DOE Joint Genome Institute"/>
            <person name="Vesth T.C."/>
            <person name="Nybo J."/>
            <person name="Theobald S."/>
            <person name="Brandl J."/>
            <person name="Frisvad J.C."/>
            <person name="Nielsen K.F."/>
            <person name="Lyhne E.K."/>
            <person name="Kogle M.E."/>
            <person name="Kuo A."/>
            <person name="Riley R."/>
            <person name="Clum A."/>
            <person name="Nolan M."/>
            <person name="Lipzen A."/>
            <person name="Salamov A."/>
            <person name="Henrissat B."/>
            <person name="Wiebenga A."/>
            <person name="De Vries R.P."/>
            <person name="Grigoriev I.V."/>
            <person name="Mortensen U.H."/>
            <person name="Andersen M.R."/>
            <person name="Baker S.E."/>
        </authorList>
    </citation>
    <scope>NUCLEOTIDE SEQUENCE [LARGE SCALE GENOMIC DNA]</scope>
    <source>
        <strain evidence="2">CBS 115656</strain>
    </source>
</reference>
<sequence length="161" mass="17426">METQPGGDDMYRRILAMLASLGLADSDLPPEYLLVRSDNGSNPYFPEGQEYTLYDLMCVYEFLKQRRIMTASDLDSDHGDALTSSVPSNQLVAQGQTQSDDTELSTSSTLGDNIMDVDMETEGLPCSCSAAKSVEHSEQDTAGLTRTASASHTTGNLKEDA</sequence>
<dbReference type="OrthoDB" id="4467266at2759"/>
<dbReference type="GeneID" id="37128965"/>
<keyword evidence="3" id="KW-1185">Reference proteome</keyword>
<feature type="compositionally biased region" description="Polar residues" evidence="1">
    <location>
        <begin position="82"/>
        <end position="95"/>
    </location>
</feature>
<name>A0A318Z546_ASPNB</name>
<protein>
    <submittedName>
        <fullName evidence="2">Uncharacterized protein</fullName>
    </submittedName>
</protein>
<feature type="compositionally biased region" description="Polar residues" evidence="1">
    <location>
        <begin position="140"/>
        <end position="161"/>
    </location>
</feature>
<evidence type="ECO:0000313" key="2">
    <source>
        <dbReference type="EMBL" id="PYH38830.1"/>
    </source>
</evidence>
<proteinExistence type="predicted"/>
<gene>
    <name evidence="2" type="ORF">BO87DRAFT_412620</name>
</gene>
<evidence type="ECO:0000313" key="3">
    <source>
        <dbReference type="Proteomes" id="UP000247647"/>
    </source>
</evidence>
<accession>A0A318Z546</accession>
<feature type="compositionally biased region" description="Low complexity" evidence="1">
    <location>
        <begin position="96"/>
        <end position="110"/>
    </location>
</feature>